<sequence length="1461" mass="160971">MLPHTKNQTRQKGKGSIQPGNPHGSNGPVSGQQQLGESVTVEDPQVWTLALTALEQVTLEGRTANEQDIHRETEIAQYRKGYAVLRFVGQGAVQGVVQIDQDPNHRANPRPLNKEHLAQLTSAIATNGVIGDRQTPVRVRAPPAGLDPTLEQQMKAVDITNPASPIPTLQLIRENPDREEQLERELFALSDGNRLLSQEEVTERKVQLAQLRKGRKLAYLLNGNHRISAMIAACEPLVSAALYLAMCERNRTEDFDAKTEWENLTALVSKATYVVEVFDYNTPPHVIAWLSENEQAQPQYSPLAGETLWSLVQSQETTTAIMIKEGKALSREDAIAKINTLRYLQQASKLLDPNQTNPLGQSSKLSTRRRGISLGDKECLELMSYPTTMEMVCDTRMALCVYNNRITNSHADALRSDQGAAFVAHVWMGMRLLNTLANTTLGTGLSESEDLVASFDIQNITPTGLEESSTLFSNLISKPQEVPALLSYWEPSGHSIFEELLAKHIYGKGLSVCKGDYYNPTFVCALRRTYFELGIRLCKRSEGDEKGKRLGVATSLYALLPIWRLGTVMNQPAFYPAAILPCKTVYSAYEKSIKSTGETVANWTIELLLDRFQLPWTAGSTTPGKSCQSSNLGPMEARLSTALNFLEDSRLDAAIHAINETRKDDNSQKLVAGFTAQELCIACHAMKTGVVNHPILSRIMPRIGSSHGTLGEVQKKLIEARKGVKSFLLDSNQTVGQLYSAHPILNLIPQDYFVAWNPREWAQGWNDDDRKLIGTATALIGWFLISKELRLSILPTVFSSLPQSRFLLHMIRRLHSLGERIPWWDGAPGFIEDSPNITQAYAPGNTQPENNPSQDRFRRGKRNQPPTKLTTITGSSAGAFEFGSSPSTTVHPNMAGKKSNKVLNNDLGMSPVSPQAAFLTSDCEENRTLQKEDNGNSMGQYNKHGKNCLTSAAFSDSINPGHVLVGRPTLLEGGIDSAFACQDHSIPTSLAAVNSATRKLDSMEEVIEMLMKERQNLRRSLSIVCHTASKGLERFPYAPEYAVSALPYLIQMCKDAFISRIAVILAEHWGEADPVPGAGMLDALAIAATDGLYDSDLFTIDSQGKIQLNLKRTYPMGIQSELEQSQYAVNFKNPVGGGDPIDLNSAWERMSQFIPTQGYGRTISEASSRGVEGLFATVANESLANKPQFRTFASPAIDAEDTPRFDDNMPNLHGLRDRIRELLSKSKESLAEHLSFDVVTPHLHTMVHNYHPSISTGVYNGYVTPNTPPIVQSAAEAFQLEANSRWADIVQSRLEVYPPPSTHQLSNRPPASIAMDNFELGCSVSTPQRNSKRAIKTQVGPFSPLPSARSFSPPFSMSQSSVMLSPELSHIQQLGSPTTSDALIPESLNHLAPYTLSSPTLPYSQVKRMIGERSLTPPTPNTTPPQPQNQRKRVRRGSTTISQGMSRKYVRVGSAESSLES</sequence>
<gene>
    <name evidence="3" type="ORF">RhiXN_06875</name>
</gene>
<feature type="compositionally biased region" description="Polar residues" evidence="2">
    <location>
        <begin position="835"/>
        <end position="854"/>
    </location>
</feature>
<dbReference type="KEGG" id="rsx:RhiXN_06875"/>
<feature type="region of interest" description="Disordered" evidence="2">
    <location>
        <begin position="1413"/>
        <end position="1461"/>
    </location>
</feature>
<dbReference type="RefSeq" id="XP_043182123.1">
    <property type="nucleotide sequence ID" value="XM_043326691.1"/>
</dbReference>
<feature type="compositionally biased region" description="Pro residues" evidence="2">
    <location>
        <begin position="1417"/>
        <end position="1427"/>
    </location>
</feature>
<feature type="compositionally biased region" description="Low complexity" evidence="2">
    <location>
        <begin position="874"/>
        <end position="887"/>
    </location>
</feature>
<evidence type="ECO:0000313" key="3">
    <source>
        <dbReference type="EMBL" id="QRW21886.1"/>
    </source>
</evidence>
<dbReference type="GeneID" id="67029154"/>
<dbReference type="EMBL" id="CP059664">
    <property type="protein sequence ID" value="QRW21886.1"/>
    <property type="molecule type" value="Genomic_DNA"/>
</dbReference>
<feature type="compositionally biased region" description="Polar residues" evidence="2">
    <location>
        <begin position="23"/>
        <end position="37"/>
    </location>
</feature>
<reference evidence="3" key="1">
    <citation type="submission" date="2020-05" db="EMBL/GenBank/DDBJ databases">
        <title>Evolutionary and genomic comparisons of hybrid uninucleate and nonhybrid Rhizoctonia fungi.</title>
        <authorList>
            <person name="Li C."/>
            <person name="Chen X."/>
        </authorList>
    </citation>
    <scope>NUCLEOTIDE SEQUENCE</scope>
    <source>
        <strain evidence="3">AG-1 IA</strain>
    </source>
</reference>
<dbReference type="Proteomes" id="UP000650533">
    <property type="component" value="Chromosome 7"/>
</dbReference>
<evidence type="ECO:0000256" key="1">
    <source>
        <dbReference type="SAM" id="Coils"/>
    </source>
</evidence>
<protein>
    <submittedName>
        <fullName evidence="3">Kinase D-interacting substrate</fullName>
    </submittedName>
</protein>
<feature type="coiled-coil region" evidence="1">
    <location>
        <begin position="993"/>
        <end position="1020"/>
    </location>
</feature>
<accession>A0A8H8NXE6</accession>
<feature type="region of interest" description="Disordered" evidence="2">
    <location>
        <begin position="1"/>
        <end position="40"/>
    </location>
</feature>
<organism evidence="3 4">
    <name type="scientific">Rhizoctonia solani</name>
    <dbReference type="NCBI Taxonomy" id="456999"/>
    <lineage>
        <taxon>Eukaryota</taxon>
        <taxon>Fungi</taxon>
        <taxon>Dikarya</taxon>
        <taxon>Basidiomycota</taxon>
        <taxon>Agaricomycotina</taxon>
        <taxon>Agaricomycetes</taxon>
        <taxon>Cantharellales</taxon>
        <taxon>Ceratobasidiaceae</taxon>
        <taxon>Rhizoctonia</taxon>
    </lineage>
</organism>
<keyword evidence="3" id="KW-0808">Transferase</keyword>
<feature type="compositionally biased region" description="Polar residues" evidence="2">
    <location>
        <begin position="864"/>
        <end position="873"/>
    </location>
</feature>
<proteinExistence type="predicted"/>
<keyword evidence="3" id="KW-0418">Kinase</keyword>
<feature type="region of interest" description="Disordered" evidence="2">
    <location>
        <begin position="835"/>
        <end position="894"/>
    </location>
</feature>
<name>A0A8H8NXE6_9AGAM</name>
<dbReference type="GO" id="GO:0016301">
    <property type="term" value="F:kinase activity"/>
    <property type="evidence" value="ECO:0007669"/>
    <property type="project" value="UniProtKB-KW"/>
</dbReference>
<evidence type="ECO:0000313" key="4">
    <source>
        <dbReference type="Proteomes" id="UP000650533"/>
    </source>
</evidence>
<evidence type="ECO:0000256" key="2">
    <source>
        <dbReference type="SAM" id="MobiDB-lite"/>
    </source>
</evidence>
<keyword evidence="1" id="KW-0175">Coiled coil</keyword>